<feature type="transmembrane region" description="Helical" evidence="6">
    <location>
        <begin position="364"/>
        <end position="383"/>
    </location>
</feature>
<comment type="caution">
    <text evidence="8">The sequence shown here is derived from an EMBL/GenBank/DDBJ whole genome shotgun (WGS) entry which is preliminary data.</text>
</comment>
<keyword evidence="3 6" id="KW-0812">Transmembrane</keyword>
<dbReference type="OrthoDB" id="9811522at2"/>
<keyword evidence="4 6" id="KW-1133">Transmembrane helix</keyword>
<dbReference type="Proteomes" id="UP000284605">
    <property type="component" value="Unassembled WGS sequence"/>
</dbReference>
<dbReference type="Pfam" id="PF12698">
    <property type="entry name" value="ABC2_membrane_3"/>
    <property type="match status" value="1"/>
</dbReference>
<evidence type="ECO:0000256" key="4">
    <source>
        <dbReference type="ARBA" id="ARBA00022989"/>
    </source>
</evidence>
<dbReference type="EMBL" id="QYUK01000011">
    <property type="protein sequence ID" value="RJF89156.1"/>
    <property type="molecule type" value="Genomic_DNA"/>
</dbReference>
<evidence type="ECO:0000313" key="8">
    <source>
        <dbReference type="EMBL" id="RJF89156.1"/>
    </source>
</evidence>
<keyword evidence="2" id="KW-1003">Cell membrane</keyword>
<feature type="transmembrane region" description="Helical" evidence="6">
    <location>
        <begin position="189"/>
        <end position="214"/>
    </location>
</feature>
<organism evidence="8 9">
    <name type="scientific">Oleomonas cavernae</name>
    <dbReference type="NCBI Taxonomy" id="2320859"/>
    <lineage>
        <taxon>Bacteria</taxon>
        <taxon>Pseudomonadati</taxon>
        <taxon>Pseudomonadota</taxon>
        <taxon>Alphaproteobacteria</taxon>
        <taxon>Acetobacterales</taxon>
        <taxon>Acetobacteraceae</taxon>
        <taxon>Oleomonas</taxon>
    </lineage>
</organism>
<dbReference type="InterPro" id="IPR051449">
    <property type="entry name" value="ABC-2_transporter_component"/>
</dbReference>
<evidence type="ECO:0000259" key="7">
    <source>
        <dbReference type="Pfam" id="PF12698"/>
    </source>
</evidence>
<dbReference type="GO" id="GO:0005886">
    <property type="term" value="C:plasma membrane"/>
    <property type="evidence" value="ECO:0007669"/>
    <property type="project" value="UniProtKB-SubCell"/>
</dbReference>
<feature type="transmembrane region" description="Helical" evidence="6">
    <location>
        <begin position="325"/>
        <end position="344"/>
    </location>
</feature>
<feature type="transmembrane region" description="Helical" evidence="6">
    <location>
        <begin position="272"/>
        <end position="294"/>
    </location>
</feature>
<dbReference type="RefSeq" id="WP_119780482.1">
    <property type="nucleotide sequence ID" value="NZ_QYUK01000011.1"/>
</dbReference>
<sequence>MARPRPQPGLLLVVQRELRWIRHRPVITFLALVFPLLVCGLLAGIFNSGLPTDLPVAVVDKDRSDLSRQVIRMVDATPDVAVAYAVEDLAAGRRLILEGTAYAVVMLPANLERDVKAGRRPDVAVFYNNQFMTIGSIVSRAIGSAVATAATGVGVAARTSRGQGADAALASLIPIPVQQSPLFNPTLNYVFFLLAAQIPTVMQIFICVVSAYSIGLDRRGVIGLRLLSKLGGGIGPAIVGKMLPYTFAFMATLGIADSILFGWLGAPFRGHWPLLLAANLLFVLAYQLVGALFALVGRDLVQSLNIAGLFTAPAFGFVGISFPRLAMGWFAQAWGAILPLTWYMQIRIDQTLRGAPVEASLRPLAYLALCVAVAALLVVLRVAKLRRDRLRAGQLVLEAAT</sequence>
<dbReference type="GO" id="GO:0140359">
    <property type="term" value="F:ABC-type transporter activity"/>
    <property type="evidence" value="ECO:0007669"/>
    <property type="project" value="InterPro"/>
</dbReference>
<proteinExistence type="predicted"/>
<dbReference type="InterPro" id="IPR013525">
    <property type="entry name" value="ABC2_TM"/>
</dbReference>
<protein>
    <submittedName>
        <fullName evidence="8">ABC transporter permease</fullName>
    </submittedName>
</protein>
<gene>
    <name evidence="8" type="ORF">D3874_21060</name>
</gene>
<name>A0A418WGK1_9PROT</name>
<feature type="domain" description="ABC-2 type transporter transmembrane" evidence="7">
    <location>
        <begin position="28"/>
        <end position="379"/>
    </location>
</feature>
<dbReference type="PANTHER" id="PTHR30294:SF47">
    <property type="entry name" value="INNER MEMBRANE TRANSPORT PERMEASE YHHJ"/>
    <property type="match status" value="1"/>
</dbReference>
<evidence type="ECO:0000256" key="6">
    <source>
        <dbReference type="SAM" id="Phobius"/>
    </source>
</evidence>
<comment type="subcellular location">
    <subcellularLocation>
        <location evidence="1">Cell membrane</location>
        <topology evidence="1">Multi-pass membrane protein</topology>
    </subcellularLocation>
</comment>
<evidence type="ECO:0000313" key="9">
    <source>
        <dbReference type="Proteomes" id="UP000284605"/>
    </source>
</evidence>
<feature type="transmembrane region" description="Helical" evidence="6">
    <location>
        <begin position="26"/>
        <end position="46"/>
    </location>
</feature>
<evidence type="ECO:0000256" key="5">
    <source>
        <dbReference type="ARBA" id="ARBA00023136"/>
    </source>
</evidence>
<keyword evidence="9" id="KW-1185">Reference proteome</keyword>
<feature type="transmembrane region" description="Helical" evidence="6">
    <location>
        <begin position="221"/>
        <end position="239"/>
    </location>
</feature>
<evidence type="ECO:0000256" key="3">
    <source>
        <dbReference type="ARBA" id="ARBA00022692"/>
    </source>
</evidence>
<evidence type="ECO:0000256" key="1">
    <source>
        <dbReference type="ARBA" id="ARBA00004651"/>
    </source>
</evidence>
<feature type="transmembrane region" description="Helical" evidence="6">
    <location>
        <begin position="245"/>
        <end position="265"/>
    </location>
</feature>
<reference evidence="8 9" key="1">
    <citation type="submission" date="2018-09" db="EMBL/GenBank/DDBJ databases">
        <authorList>
            <person name="Zhu H."/>
        </authorList>
    </citation>
    <scope>NUCLEOTIDE SEQUENCE [LARGE SCALE GENOMIC DNA]</scope>
    <source>
        <strain evidence="8 9">K1W22B-8</strain>
    </source>
</reference>
<feature type="transmembrane region" description="Helical" evidence="6">
    <location>
        <begin position="300"/>
        <end position="318"/>
    </location>
</feature>
<keyword evidence="5 6" id="KW-0472">Membrane</keyword>
<dbReference type="PANTHER" id="PTHR30294">
    <property type="entry name" value="MEMBRANE COMPONENT OF ABC TRANSPORTER YHHJ-RELATED"/>
    <property type="match status" value="1"/>
</dbReference>
<dbReference type="Gene3D" id="3.40.1710.10">
    <property type="entry name" value="abc type-2 transporter like domain"/>
    <property type="match status" value="1"/>
</dbReference>
<dbReference type="AlphaFoldDB" id="A0A418WGK1"/>
<evidence type="ECO:0000256" key="2">
    <source>
        <dbReference type="ARBA" id="ARBA00022475"/>
    </source>
</evidence>
<accession>A0A418WGK1</accession>